<dbReference type="OrthoDB" id="1747031at2759"/>
<dbReference type="SUPFAM" id="SSF103506">
    <property type="entry name" value="Mitochondrial carrier"/>
    <property type="match status" value="1"/>
</dbReference>
<dbReference type="GO" id="GO:0005743">
    <property type="term" value="C:mitochondrial inner membrane"/>
    <property type="evidence" value="ECO:0007669"/>
    <property type="project" value="UniProtKB-SubCell"/>
</dbReference>
<evidence type="ECO:0000256" key="6">
    <source>
        <dbReference type="ARBA" id="ARBA00022792"/>
    </source>
</evidence>
<keyword evidence="3 11" id="KW-0813">Transport</keyword>
<comment type="subcellular location">
    <subcellularLocation>
        <location evidence="1">Mitochondrion inner membrane</location>
        <topology evidence="1">Multi-pass membrane protein</topology>
    </subcellularLocation>
</comment>
<reference evidence="13" key="1">
    <citation type="journal article" date="2015" name="PLoS Genet.">
        <title>Genome Sequence and Transcriptome Analyses of Chrysochromulina tobin: Metabolic Tools for Enhanced Algal Fitness in the Prominent Order Prymnesiales (Haptophyceae).</title>
        <authorList>
            <person name="Hovde B.T."/>
            <person name="Deodato C.R."/>
            <person name="Hunsperger H.M."/>
            <person name="Ryken S.A."/>
            <person name="Yost W."/>
            <person name="Jha R.K."/>
            <person name="Patterson J."/>
            <person name="Monnat R.J. Jr."/>
            <person name="Barlow S.B."/>
            <person name="Starkenburg S.R."/>
            <person name="Cattolico R.A."/>
        </authorList>
    </citation>
    <scope>NUCLEOTIDE SEQUENCE</scope>
    <source>
        <strain evidence="13">CCMP291</strain>
    </source>
</reference>
<evidence type="ECO:0000256" key="11">
    <source>
        <dbReference type="RuleBase" id="RU000488"/>
    </source>
</evidence>
<sequence length="216" mass="23107">MSVPGTVLYFSLYEAARDAIVASAPARPLRELAPLIAGGGARLLTATIVSPVELMRTRLQSSQALRSEGMIGGAMALVKREGWGALWKGLPPTLWRDVPFSMLYWTVYELLKARLLARGVASGFVSHTAEGQPAQLEPVHSFACGAASGAFAAFLTTPFDVLKTRHQIAQREGVGALFAGLGPRLAKVAPSCAIMIASYEMGKTFFRQRAVESGRT</sequence>
<evidence type="ECO:0000256" key="1">
    <source>
        <dbReference type="ARBA" id="ARBA00004448"/>
    </source>
</evidence>
<keyword evidence="5" id="KW-0677">Repeat</keyword>
<keyword evidence="6" id="KW-0999">Mitochondrion inner membrane</keyword>
<feature type="repeat" description="Solcar" evidence="10">
    <location>
        <begin position="136"/>
        <end position="205"/>
    </location>
</feature>
<dbReference type="GO" id="GO:1990542">
    <property type="term" value="P:mitochondrial transmembrane transport"/>
    <property type="evidence" value="ECO:0007669"/>
    <property type="project" value="InterPro"/>
</dbReference>
<dbReference type="Proteomes" id="UP000037460">
    <property type="component" value="Unassembled WGS sequence"/>
</dbReference>
<keyword evidence="4 10" id="KW-0812">Transmembrane</keyword>
<evidence type="ECO:0000256" key="4">
    <source>
        <dbReference type="ARBA" id="ARBA00022692"/>
    </source>
</evidence>
<keyword evidence="13" id="KW-1185">Reference proteome</keyword>
<dbReference type="InterPro" id="IPR023395">
    <property type="entry name" value="MCP_dom_sf"/>
</dbReference>
<dbReference type="InterPro" id="IPR018108">
    <property type="entry name" value="MCP_transmembrane"/>
</dbReference>
<evidence type="ECO:0000256" key="8">
    <source>
        <dbReference type="ARBA" id="ARBA00023128"/>
    </source>
</evidence>
<dbReference type="PANTHER" id="PTHR45760">
    <property type="entry name" value="FI19922P1-RELATED"/>
    <property type="match status" value="1"/>
</dbReference>
<evidence type="ECO:0000313" key="12">
    <source>
        <dbReference type="EMBL" id="KOO24453.1"/>
    </source>
</evidence>
<evidence type="ECO:0000256" key="9">
    <source>
        <dbReference type="ARBA" id="ARBA00023136"/>
    </source>
</evidence>
<dbReference type="EMBL" id="JWZX01003091">
    <property type="protein sequence ID" value="KOO24453.1"/>
    <property type="molecule type" value="Genomic_DNA"/>
</dbReference>
<evidence type="ECO:0000256" key="3">
    <source>
        <dbReference type="ARBA" id="ARBA00022448"/>
    </source>
</evidence>
<dbReference type="AlphaFoldDB" id="A0A0M0JE20"/>
<comment type="caution">
    <text evidence="12">The sequence shown here is derived from an EMBL/GenBank/DDBJ whole genome shotgun (WGS) entry which is preliminary data.</text>
</comment>
<evidence type="ECO:0000256" key="2">
    <source>
        <dbReference type="ARBA" id="ARBA00006375"/>
    </source>
</evidence>
<evidence type="ECO:0000256" key="5">
    <source>
        <dbReference type="ARBA" id="ARBA00022737"/>
    </source>
</evidence>
<evidence type="ECO:0000256" key="7">
    <source>
        <dbReference type="ARBA" id="ARBA00022989"/>
    </source>
</evidence>
<feature type="repeat" description="Solcar" evidence="10">
    <location>
        <begin position="29"/>
        <end position="114"/>
    </location>
</feature>
<evidence type="ECO:0000313" key="13">
    <source>
        <dbReference type="Proteomes" id="UP000037460"/>
    </source>
</evidence>
<evidence type="ECO:0000256" key="10">
    <source>
        <dbReference type="PROSITE-ProRule" id="PRU00282"/>
    </source>
</evidence>
<keyword evidence="8" id="KW-0496">Mitochondrion</keyword>
<accession>A0A0M0JE20</accession>
<keyword evidence="9 10" id="KW-0472">Membrane</keyword>
<dbReference type="Gene3D" id="1.50.40.10">
    <property type="entry name" value="Mitochondrial carrier domain"/>
    <property type="match status" value="1"/>
</dbReference>
<proteinExistence type="inferred from homology"/>
<organism evidence="12 13">
    <name type="scientific">Chrysochromulina tobinii</name>
    <dbReference type="NCBI Taxonomy" id="1460289"/>
    <lineage>
        <taxon>Eukaryota</taxon>
        <taxon>Haptista</taxon>
        <taxon>Haptophyta</taxon>
        <taxon>Prymnesiophyceae</taxon>
        <taxon>Prymnesiales</taxon>
        <taxon>Chrysochromulinaceae</taxon>
        <taxon>Chrysochromulina</taxon>
    </lineage>
</organism>
<gene>
    <name evidence="12" type="ORF">Ctob_003205</name>
</gene>
<dbReference type="PANTHER" id="PTHR45760:SF2">
    <property type="entry name" value="FI19922P1-RELATED"/>
    <property type="match status" value="1"/>
</dbReference>
<keyword evidence="7" id="KW-1133">Transmembrane helix</keyword>
<dbReference type="Pfam" id="PF00153">
    <property type="entry name" value="Mito_carr"/>
    <property type="match status" value="2"/>
</dbReference>
<name>A0A0M0JE20_9EUKA</name>
<protein>
    <submittedName>
        <fullName evidence="12">Putative mitochondrial carrier protein</fullName>
    </submittedName>
</protein>
<dbReference type="PROSITE" id="PS50920">
    <property type="entry name" value="SOLCAR"/>
    <property type="match status" value="2"/>
</dbReference>
<comment type="similarity">
    <text evidence="2 11">Belongs to the mitochondrial carrier (TC 2.A.29) family.</text>
</comment>
<dbReference type="InterPro" id="IPR045315">
    <property type="entry name" value="Mtm1-like"/>
</dbReference>